<protein>
    <submittedName>
        <fullName evidence="5">Lrp/AsnC family transcriptional regulator</fullName>
    </submittedName>
</protein>
<organism evidence="5 6">
    <name type="scientific">Corynebacterium macclintockiae</name>
    <dbReference type="NCBI Taxonomy" id="2913501"/>
    <lineage>
        <taxon>Bacteria</taxon>
        <taxon>Bacillati</taxon>
        <taxon>Actinomycetota</taxon>
        <taxon>Actinomycetes</taxon>
        <taxon>Mycobacteriales</taxon>
        <taxon>Corynebacteriaceae</taxon>
        <taxon>Corynebacterium</taxon>
    </lineage>
</organism>
<dbReference type="Pfam" id="PF13412">
    <property type="entry name" value="HTH_24"/>
    <property type="match status" value="1"/>
</dbReference>
<dbReference type="Gene3D" id="1.10.10.10">
    <property type="entry name" value="Winged helix-like DNA-binding domain superfamily/Winged helix DNA-binding domain"/>
    <property type="match status" value="1"/>
</dbReference>
<dbReference type="GO" id="GO:0005829">
    <property type="term" value="C:cytosol"/>
    <property type="evidence" value="ECO:0007669"/>
    <property type="project" value="TreeGrafter"/>
</dbReference>
<dbReference type="InterPro" id="IPR036388">
    <property type="entry name" value="WH-like_DNA-bd_sf"/>
</dbReference>
<evidence type="ECO:0000313" key="6">
    <source>
        <dbReference type="Proteomes" id="UP001146505"/>
    </source>
</evidence>
<keyword evidence="3" id="KW-0804">Transcription</keyword>
<accession>A0A9X3M5F0</accession>
<dbReference type="AlphaFoldDB" id="A0A9X3M5F0"/>
<dbReference type="InterPro" id="IPR036390">
    <property type="entry name" value="WH_DNA-bd_sf"/>
</dbReference>
<dbReference type="EMBL" id="JAKMUV010000002">
    <property type="protein sequence ID" value="MCZ9304500.1"/>
    <property type="molecule type" value="Genomic_DNA"/>
</dbReference>
<name>A0A9X3M5F0_9CORY</name>
<dbReference type="Gene3D" id="3.30.70.920">
    <property type="match status" value="1"/>
</dbReference>
<dbReference type="PROSITE" id="PS50956">
    <property type="entry name" value="HTH_ASNC_2"/>
    <property type="match status" value="1"/>
</dbReference>
<dbReference type="InterPro" id="IPR019888">
    <property type="entry name" value="Tscrpt_reg_AsnC-like"/>
</dbReference>
<evidence type="ECO:0000259" key="4">
    <source>
        <dbReference type="PROSITE" id="PS50956"/>
    </source>
</evidence>
<keyword evidence="6" id="KW-1185">Reference proteome</keyword>
<evidence type="ECO:0000256" key="1">
    <source>
        <dbReference type="ARBA" id="ARBA00023015"/>
    </source>
</evidence>
<proteinExistence type="predicted"/>
<dbReference type="PANTHER" id="PTHR30154:SF34">
    <property type="entry name" value="TRANSCRIPTIONAL REGULATOR AZLB"/>
    <property type="match status" value="1"/>
</dbReference>
<dbReference type="SUPFAM" id="SSF46785">
    <property type="entry name" value="Winged helix' DNA-binding domain"/>
    <property type="match status" value="1"/>
</dbReference>
<dbReference type="InterPro" id="IPR019887">
    <property type="entry name" value="Tscrpt_reg_AsnC/Lrp_C"/>
</dbReference>
<comment type="caution">
    <text evidence="5">The sequence shown here is derived from an EMBL/GenBank/DDBJ whole genome shotgun (WGS) entry which is preliminary data.</text>
</comment>
<feature type="domain" description="HTH asnC-type" evidence="4">
    <location>
        <begin position="1"/>
        <end position="43"/>
    </location>
</feature>
<evidence type="ECO:0000256" key="3">
    <source>
        <dbReference type="ARBA" id="ARBA00023163"/>
    </source>
</evidence>
<dbReference type="SMART" id="SM00344">
    <property type="entry name" value="HTH_ASNC"/>
    <property type="match status" value="1"/>
</dbReference>
<evidence type="ECO:0000313" key="5">
    <source>
        <dbReference type="EMBL" id="MCZ9304500.1"/>
    </source>
</evidence>
<keyword evidence="1" id="KW-0805">Transcription regulation</keyword>
<keyword evidence="2" id="KW-0238">DNA-binding</keyword>
<dbReference type="GO" id="GO:0043565">
    <property type="term" value="F:sequence-specific DNA binding"/>
    <property type="evidence" value="ECO:0007669"/>
    <property type="project" value="InterPro"/>
</dbReference>
<evidence type="ECO:0000256" key="2">
    <source>
        <dbReference type="ARBA" id="ARBA00023125"/>
    </source>
</evidence>
<dbReference type="Pfam" id="PF01037">
    <property type="entry name" value="AsnC_trans_reg"/>
    <property type="match status" value="1"/>
</dbReference>
<dbReference type="Proteomes" id="UP001146505">
    <property type="component" value="Unassembled WGS sequence"/>
</dbReference>
<reference evidence="5" key="1">
    <citation type="submission" date="2022-02" db="EMBL/GenBank/DDBJ databases">
        <title>Corynebacterium sp. from urogenital microbiome.</title>
        <authorList>
            <person name="Cappelli E.A."/>
            <person name="Ribeiro T.G."/>
            <person name="Peixe L."/>
        </authorList>
    </citation>
    <scope>NUCLEOTIDE SEQUENCE</scope>
    <source>
        <strain evidence="5">C9Ua_112</strain>
    </source>
</reference>
<dbReference type="SUPFAM" id="SSF54909">
    <property type="entry name" value="Dimeric alpha+beta barrel"/>
    <property type="match status" value="1"/>
</dbReference>
<dbReference type="PANTHER" id="PTHR30154">
    <property type="entry name" value="LEUCINE-RESPONSIVE REGULATORY PROTEIN"/>
    <property type="match status" value="1"/>
</dbReference>
<sequence>MREYARALGVARATVSSRIEKLVERGVIGSFAPHFDPAALGFPLGAFVHVTLDQRTLTRATQEFLKIPWITEAHSIAGPYDLSCRVVARDHEHLEQITLQLQEVDGVQRTRTEIILRSRIPPRHDQLLDALADLGGL</sequence>
<dbReference type="InterPro" id="IPR011008">
    <property type="entry name" value="Dimeric_a/b-barrel"/>
</dbReference>
<gene>
    <name evidence="5" type="ORF">L8U58_02960</name>
</gene>
<dbReference type="InterPro" id="IPR000485">
    <property type="entry name" value="AsnC-type_HTH_dom"/>
</dbReference>
<dbReference type="GO" id="GO:0043200">
    <property type="term" value="P:response to amino acid"/>
    <property type="evidence" value="ECO:0007669"/>
    <property type="project" value="TreeGrafter"/>
</dbReference>